<keyword evidence="3" id="KW-0805">Transcription regulation</keyword>
<sequence>MEPSGTIGSSGSLCNVSHRQKRFATKVRTGCTTCKIKCDEAKPSCYRCTSTGRKCDGYSLVPSPAPRGDPTVRQALYMFRTKIALSIASAADVGFWTYDILQTAEAFKTVQHAVAALAAAYHSSILSDGGDRMERQHFALTQYNKAISLLQNCINTPKSLTMEHRIVILMTNIVFICICAVQGSRREACLHLRSGLSLLRTWQSGIRKVVGSRATIAPIQGLTTIYTQLDTQARAIIGACILNKASPWLPHAAAIDDWGSGNLQTVTEAISQLERLYSCFVQAMPTSESVESAPYDRSQLLAKYRKQLQTWDLNFDRLTSGPDRPGFTKTLHLRRLLAGAYLEMKLNGGGDLGYYQQRVNDILNLAQEIVQDPGSPKIAVAFTPVGGLVEALYFVATEAKDDGTKTKAIGLLEKYPIVEGLWGSSIARAALNGEAVSY</sequence>
<evidence type="ECO:0000256" key="3">
    <source>
        <dbReference type="ARBA" id="ARBA00023015"/>
    </source>
</evidence>
<keyword evidence="5" id="KW-0804">Transcription</keyword>
<evidence type="ECO:0000256" key="5">
    <source>
        <dbReference type="ARBA" id="ARBA00023163"/>
    </source>
</evidence>
<keyword evidence="4" id="KW-0238">DNA-binding</keyword>
<keyword evidence="9" id="KW-1185">Reference proteome</keyword>
<keyword evidence="6" id="KW-0539">Nucleus</keyword>
<dbReference type="PANTHER" id="PTHR36206:SF12">
    <property type="entry name" value="ASPERCRYPTIN BIOSYNTHESIS CLUSTER-SPECIFIC TRANSCRIPTION REGULATOR ATNN-RELATED"/>
    <property type="match status" value="1"/>
</dbReference>
<proteinExistence type="predicted"/>
<evidence type="ECO:0000259" key="7">
    <source>
        <dbReference type="SMART" id="SM00066"/>
    </source>
</evidence>
<keyword evidence="1" id="KW-0479">Metal-binding</keyword>
<dbReference type="SUPFAM" id="SSF57701">
    <property type="entry name" value="Zn2/Cys6 DNA-binding domain"/>
    <property type="match status" value="1"/>
</dbReference>
<dbReference type="Pfam" id="PF11951">
    <property type="entry name" value="Fungal_trans_2"/>
    <property type="match status" value="1"/>
</dbReference>
<dbReference type="GO" id="GO:0008270">
    <property type="term" value="F:zinc ion binding"/>
    <property type="evidence" value="ECO:0007669"/>
    <property type="project" value="InterPro"/>
</dbReference>
<evidence type="ECO:0000256" key="2">
    <source>
        <dbReference type="ARBA" id="ARBA00022833"/>
    </source>
</evidence>
<comment type="caution">
    <text evidence="8">The sequence shown here is derived from an EMBL/GenBank/DDBJ whole genome shotgun (WGS) entry which is preliminary data.</text>
</comment>
<evidence type="ECO:0000256" key="1">
    <source>
        <dbReference type="ARBA" id="ARBA00022723"/>
    </source>
</evidence>
<organism evidence="8 9">
    <name type="scientific">Fusarium albosuccineum</name>
    <dbReference type="NCBI Taxonomy" id="1237068"/>
    <lineage>
        <taxon>Eukaryota</taxon>
        <taxon>Fungi</taxon>
        <taxon>Dikarya</taxon>
        <taxon>Ascomycota</taxon>
        <taxon>Pezizomycotina</taxon>
        <taxon>Sordariomycetes</taxon>
        <taxon>Hypocreomycetidae</taxon>
        <taxon>Hypocreales</taxon>
        <taxon>Nectriaceae</taxon>
        <taxon>Fusarium</taxon>
        <taxon>Fusarium decemcellulare species complex</taxon>
    </lineage>
</organism>
<feature type="domain" description="Zn(2)-C6 fungal-type" evidence="7">
    <location>
        <begin position="25"/>
        <end position="66"/>
    </location>
</feature>
<dbReference type="Proteomes" id="UP000554235">
    <property type="component" value="Unassembled WGS sequence"/>
</dbReference>
<accession>A0A8H4L4I4</accession>
<dbReference type="PANTHER" id="PTHR36206">
    <property type="entry name" value="ASPERCRYPTIN BIOSYNTHESIS CLUSTER-SPECIFIC TRANSCRIPTION REGULATOR ATNN-RELATED"/>
    <property type="match status" value="1"/>
</dbReference>
<dbReference type="SMART" id="SM00066">
    <property type="entry name" value="GAL4"/>
    <property type="match status" value="1"/>
</dbReference>
<dbReference type="InterPro" id="IPR001138">
    <property type="entry name" value="Zn2Cys6_DnaBD"/>
</dbReference>
<dbReference type="GO" id="GO:0003677">
    <property type="term" value="F:DNA binding"/>
    <property type="evidence" value="ECO:0007669"/>
    <property type="project" value="UniProtKB-KW"/>
</dbReference>
<reference evidence="8 9" key="1">
    <citation type="submission" date="2020-01" db="EMBL/GenBank/DDBJ databases">
        <title>Identification and distribution of gene clusters putatively required for synthesis of sphingolipid metabolism inhibitors in phylogenetically diverse species of the filamentous fungus Fusarium.</title>
        <authorList>
            <person name="Kim H.-S."/>
            <person name="Busman M."/>
            <person name="Brown D.W."/>
            <person name="Divon H."/>
            <person name="Uhlig S."/>
            <person name="Proctor R.H."/>
        </authorList>
    </citation>
    <scope>NUCLEOTIDE SEQUENCE [LARGE SCALE GENOMIC DNA]</scope>
    <source>
        <strain evidence="8 9">NRRL 20459</strain>
    </source>
</reference>
<dbReference type="GO" id="GO:0000981">
    <property type="term" value="F:DNA-binding transcription factor activity, RNA polymerase II-specific"/>
    <property type="evidence" value="ECO:0007669"/>
    <property type="project" value="InterPro"/>
</dbReference>
<evidence type="ECO:0000313" key="8">
    <source>
        <dbReference type="EMBL" id="KAF4461049.1"/>
    </source>
</evidence>
<dbReference type="Gene3D" id="4.10.240.10">
    <property type="entry name" value="Zn(2)-C6 fungal-type DNA-binding domain"/>
    <property type="match status" value="1"/>
</dbReference>
<name>A0A8H4L4I4_9HYPO</name>
<dbReference type="InterPro" id="IPR052360">
    <property type="entry name" value="Transcr_Regulatory_Proteins"/>
</dbReference>
<protein>
    <submittedName>
        <fullName evidence="8">Transcriptional regulatory moc3</fullName>
    </submittedName>
</protein>
<evidence type="ECO:0000313" key="9">
    <source>
        <dbReference type="Proteomes" id="UP000554235"/>
    </source>
</evidence>
<keyword evidence="2" id="KW-0862">Zinc</keyword>
<dbReference type="EMBL" id="JAADYS010001794">
    <property type="protein sequence ID" value="KAF4461049.1"/>
    <property type="molecule type" value="Genomic_DNA"/>
</dbReference>
<evidence type="ECO:0000256" key="4">
    <source>
        <dbReference type="ARBA" id="ARBA00023125"/>
    </source>
</evidence>
<evidence type="ECO:0000256" key="6">
    <source>
        <dbReference type="ARBA" id="ARBA00023242"/>
    </source>
</evidence>
<dbReference type="InterPro" id="IPR036864">
    <property type="entry name" value="Zn2-C6_fun-type_DNA-bd_sf"/>
</dbReference>
<gene>
    <name evidence="8" type="ORF">FALBO_12164</name>
</gene>
<dbReference type="OrthoDB" id="3145928at2759"/>
<dbReference type="CDD" id="cd00067">
    <property type="entry name" value="GAL4"/>
    <property type="match status" value="1"/>
</dbReference>
<dbReference type="AlphaFoldDB" id="A0A8H4L4I4"/>
<dbReference type="InterPro" id="IPR021858">
    <property type="entry name" value="Fun_TF"/>
</dbReference>